<evidence type="ECO:0000313" key="2">
    <source>
        <dbReference type="EMBL" id="KAK7548697.1"/>
    </source>
</evidence>
<evidence type="ECO:0000313" key="3">
    <source>
        <dbReference type="Proteomes" id="UP001365128"/>
    </source>
</evidence>
<comment type="caution">
    <text evidence="2">The sequence shown here is derived from an EMBL/GenBank/DDBJ whole genome shotgun (WGS) entry which is preliminary data.</text>
</comment>
<evidence type="ECO:0000256" key="1">
    <source>
        <dbReference type="SAM" id="MobiDB-lite"/>
    </source>
</evidence>
<evidence type="ECO:0008006" key="4">
    <source>
        <dbReference type="Google" id="ProtNLM"/>
    </source>
</evidence>
<dbReference type="Proteomes" id="UP001365128">
    <property type="component" value="Unassembled WGS sequence"/>
</dbReference>
<organism evidence="2 3">
    <name type="scientific">Phyllosticta citricarpa</name>
    <dbReference type="NCBI Taxonomy" id="55181"/>
    <lineage>
        <taxon>Eukaryota</taxon>
        <taxon>Fungi</taxon>
        <taxon>Dikarya</taxon>
        <taxon>Ascomycota</taxon>
        <taxon>Pezizomycotina</taxon>
        <taxon>Dothideomycetes</taxon>
        <taxon>Dothideomycetes incertae sedis</taxon>
        <taxon>Botryosphaeriales</taxon>
        <taxon>Phyllostictaceae</taxon>
        <taxon>Phyllosticta</taxon>
    </lineage>
</organism>
<dbReference type="EMBL" id="JBBPDW010000010">
    <property type="protein sequence ID" value="KAK7548697.1"/>
    <property type="molecule type" value="Genomic_DNA"/>
</dbReference>
<feature type="compositionally biased region" description="Low complexity" evidence="1">
    <location>
        <begin position="74"/>
        <end position="88"/>
    </location>
</feature>
<feature type="compositionally biased region" description="Polar residues" evidence="1">
    <location>
        <begin position="1"/>
        <end position="13"/>
    </location>
</feature>
<feature type="region of interest" description="Disordered" evidence="1">
    <location>
        <begin position="74"/>
        <end position="98"/>
    </location>
</feature>
<reference evidence="2 3" key="1">
    <citation type="submission" date="2024-04" db="EMBL/GenBank/DDBJ databases">
        <title>Phyllosticta paracitricarpa is synonymous to the EU quarantine fungus P. citricarpa based on phylogenomic analyses.</title>
        <authorList>
            <consortium name="Lawrence Berkeley National Laboratory"/>
            <person name="Van Ingen-Buijs V.A."/>
            <person name="Van Westerhoven A.C."/>
            <person name="Haridas S."/>
            <person name="Skiadas P."/>
            <person name="Martin F."/>
            <person name="Groenewald J.Z."/>
            <person name="Crous P.W."/>
            <person name="Seidl M.F."/>
        </authorList>
    </citation>
    <scope>NUCLEOTIDE SEQUENCE [LARGE SCALE GENOMIC DNA]</scope>
    <source>
        <strain evidence="2 3">CBS 122670</strain>
    </source>
</reference>
<accession>A0ABR1MK15</accession>
<feature type="region of interest" description="Disordered" evidence="1">
    <location>
        <begin position="1"/>
        <end position="30"/>
    </location>
</feature>
<gene>
    <name evidence="2" type="ORF">IWX46DRAFT_639657</name>
</gene>
<sequence length="233" mass="24996">MSSHTPNQQNNGRQMAPVQPAQIRPFGGSGREDLVSKLEALALNHTNPAARVFEPSTTTRTPHAHPLLQHPQQMYPQTQQQQQQQHLQSIGPIGQPTTTSAAPLYTSVASSHFAPAASSAQYDPTASSSHYAPAASTPHYVPTAASAAAAANAAAAAAAAAANYQRHHIIKCGRCYGEMKPSVSFHGWLGHCAHGRSFAPHELDYQVCGCNLAFMTAFEMETHLRSHGCDQRR</sequence>
<protein>
    <recommendedName>
        <fullName evidence="4">C2H2-type domain-containing protein</fullName>
    </recommendedName>
</protein>
<proteinExistence type="predicted"/>
<keyword evidence="3" id="KW-1185">Reference proteome</keyword>
<name>A0ABR1MK15_9PEZI</name>